<dbReference type="InterPro" id="IPR041725">
    <property type="entry name" value="L-asparaginase_I"/>
</dbReference>
<dbReference type="InterPro" id="IPR006034">
    <property type="entry name" value="Asparaginase/glutaminase-like"/>
</dbReference>
<evidence type="ECO:0000259" key="7">
    <source>
        <dbReference type="Pfam" id="PF17763"/>
    </source>
</evidence>
<dbReference type="InterPro" id="IPR006033">
    <property type="entry name" value="AsnA_fam"/>
</dbReference>
<accession>A0A7W5ZJB8</accession>
<dbReference type="InterPro" id="IPR036152">
    <property type="entry name" value="Asp/glu_Ase-like_sf"/>
</dbReference>
<evidence type="ECO:0000313" key="9">
    <source>
        <dbReference type="Proteomes" id="UP000541352"/>
    </source>
</evidence>
<feature type="domain" description="Asparaginase/glutaminase C-terminal" evidence="7">
    <location>
        <begin position="229"/>
        <end position="344"/>
    </location>
</feature>
<reference evidence="8 9" key="1">
    <citation type="submission" date="2020-08" db="EMBL/GenBank/DDBJ databases">
        <title>Genomic Encyclopedia of Type Strains, Phase IV (KMG-IV): sequencing the most valuable type-strain genomes for metagenomic binning, comparative biology and taxonomic classification.</title>
        <authorList>
            <person name="Goeker M."/>
        </authorList>
    </citation>
    <scope>NUCLEOTIDE SEQUENCE [LARGE SCALE GENOMIC DNA]</scope>
    <source>
        <strain evidence="8 9">DSM 17976</strain>
    </source>
</reference>
<proteinExistence type="inferred from homology"/>
<evidence type="ECO:0000256" key="2">
    <source>
        <dbReference type="ARBA" id="ARBA00012920"/>
    </source>
</evidence>
<evidence type="ECO:0000256" key="3">
    <source>
        <dbReference type="ARBA" id="ARBA00022801"/>
    </source>
</evidence>
<evidence type="ECO:0000256" key="1">
    <source>
        <dbReference type="ARBA" id="ARBA00010518"/>
    </source>
</evidence>
<dbReference type="InterPro" id="IPR027473">
    <property type="entry name" value="L-asparaginase_C"/>
</dbReference>
<dbReference type="SUPFAM" id="SSF53774">
    <property type="entry name" value="Glutaminase/Asparaginase"/>
    <property type="match status" value="1"/>
</dbReference>
<dbReference type="NCBIfam" id="TIGR00519">
    <property type="entry name" value="asnASE_I"/>
    <property type="match status" value="1"/>
</dbReference>
<feature type="domain" description="L-asparaginase N-terminal" evidence="6">
    <location>
        <begin position="21"/>
        <end position="207"/>
    </location>
</feature>
<dbReference type="PRINTS" id="PR00139">
    <property type="entry name" value="ASNGLNASE"/>
</dbReference>
<name>A0A7W5ZJB8_9BACT</name>
<dbReference type="SMART" id="SM00870">
    <property type="entry name" value="Asparaginase"/>
    <property type="match status" value="1"/>
</dbReference>
<dbReference type="PIRSF" id="PIRSF001220">
    <property type="entry name" value="L-ASNase_gatD"/>
    <property type="match status" value="1"/>
</dbReference>
<organism evidence="8 9">
    <name type="scientific">Runella defluvii</name>
    <dbReference type="NCBI Taxonomy" id="370973"/>
    <lineage>
        <taxon>Bacteria</taxon>
        <taxon>Pseudomonadati</taxon>
        <taxon>Bacteroidota</taxon>
        <taxon>Cytophagia</taxon>
        <taxon>Cytophagales</taxon>
        <taxon>Spirosomataceae</taxon>
        <taxon>Runella</taxon>
    </lineage>
</organism>
<gene>
    <name evidence="8" type="ORF">FHS57_000911</name>
</gene>
<feature type="binding site" evidence="5">
    <location>
        <position position="72"/>
    </location>
    <ligand>
        <name>substrate</name>
    </ligand>
</feature>
<dbReference type="InterPro" id="IPR027474">
    <property type="entry name" value="L-asparaginase_N"/>
</dbReference>
<dbReference type="PIRSF" id="PIRSF500176">
    <property type="entry name" value="L_ASNase"/>
    <property type="match status" value="1"/>
</dbReference>
<dbReference type="GO" id="GO:0004067">
    <property type="term" value="F:asparaginase activity"/>
    <property type="evidence" value="ECO:0007669"/>
    <property type="project" value="UniProtKB-UniRule"/>
</dbReference>
<dbReference type="EC" id="3.5.1.1" evidence="2"/>
<dbReference type="InterPro" id="IPR037152">
    <property type="entry name" value="L-asparaginase_N_sf"/>
</dbReference>
<dbReference type="FunFam" id="3.40.50.40:FF:000001">
    <property type="entry name" value="L-asparaginase 1"/>
    <property type="match status" value="1"/>
</dbReference>
<feature type="binding site" evidence="5">
    <location>
        <begin position="103"/>
        <end position="104"/>
    </location>
    <ligand>
        <name>substrate</name>
    </ligand>
</feature>
<dbReference type="Gene3D" id="3.40.50.40">
    <property type="match status" value="1"/>
</dbReference>
<feature type="active site" description="O-isoaspartyl threonine intermediate" evidence="4">
    <location>
        <position position="29"/>
    </location>
</feature>
<evidence type="ECO:0000256" key="4">
    <source>
        <dbReference type="PIRSR" id="PIRSR001220-1"/>
    </source>
</evidence>
<comment type="similarity">
    <text evidence="1">Belongs to the asparaginase 1 family.</text>
</comment>
<dbReference type="InterPro" id="IPR040919">
    <property type="entry name" value="Asparaginase_C"/>
</dbReference>
<evidence type="ECO:0000256" key="5">
    <source>
        <dbReference type="PIRSR" id="PIRSR001220-2"/>
    </source>
</evidence>
<dbReference type="PANTHER" id="PTHR11707:SF28">
    <property type="entry name" value="60 KDA LYSOPHOSPHOLIPASE"/>
    <property type="match status" value="1"/>
</dbReference>
<dbReference type="GO" id="GO:0009066">
    <property type="term" value="P:aspartate family amino acid metabolic process"/>
    <property type="evidence" value="ECO:0007669"/>
    <property type="project" value="UniProtKB-ARBA"/>
</dbReference>
<evidence type="ECO:0000313" key="8">
    <source>
        <dbReference type="EMBL" id="MBB3836929.1"/>
    </source>
</evidence>
<dbReference type="SFLD" id="SFLDS00057">
    <property type="entry name" value="Glutaminase/Asparaginase"/>
    <property type="match status" value="1"/>
</dbReference>
<sequence>MFSYKTVTINPVLPNRPRASVLVIYTGGTLGMVYEKGQLVPFDFEQILDRLPEIKRLDFEITFTSLEQIMDSSNMRPDVWVELGQLIRRNYDFYDSFVILHGTDTMAYTASALSFMLQHLQKPVILTGAQLPIGVARTDARENIITALEIAAAQHNGQPMVPEVCIYFQNVLLRGNRAKKKETSQFNAFRSDNYPPLAEVGVTIEYHLPYIATPALGGIFELCPTLDENVAILKLFPGITPNVVRSILEINHLKGVVLETFGAGNAPTLPWFLQELKDATDRGVVIMNVSQCDGGRVMQGRYQTSTWFDKIGVISGADITTEAAITKMMWVFGQETDPDRIKTLLAQPLVGEMTVW</sequence>
<dbReference type="Proteomes" id="UP000541352">
    <property type="component" value="Unassembled WGS sequence"/>
</dbReference>
<protein>
    <recommendedName>
        <fullName evidence="2">asparaginase</fullName>
        <ecNumber evidence="2">3.5.1.1</ecNumber>
    </recommendedName>
</protein>
<dbReference type="Gene3D" id="3.40.50.1170">
    <property type="entry name" value="L-asparaginase, N-terminal domain"/>
    <property type="match status" value="1"/>
</dbReference>
<dbReference type="RefSeq" id="WP_183971678.1">
    <property type="nucleotide sequence ID" value="NZ_JACIBY010000001.1"/>
</dbReference>
<dbReference type="Pfam" id="PF17763">
    <property type="entry name" value="Asparaginase_C"/>
    <property type="match status" value="1"/>
</dbReference>
<dbReference type="Pfam" id="PF00710">
    <property type="entry name" value="Asparaginase"/>
    <property type="match status" value="1"/>
</dbReference>
<dbReference type="PROSITE" id="PS51732">
    <property type="entry name" value="ASN_GLN_ASE_3"/>
    <property type="match status" value="1"/>
</dbReference>
<dbReference type="AlphaFoldDB" id="A0A7W5ZJB8"/>
<comment type="caution">
    <text evidence="8">The sequence shown here is derived from an EMBL/GenBank/DDBJ whole genome shotgun (WGS) entry which is preliminary data.</text>
</comment>
<dbReference type="EMBL" id="JACIBY010000001">
    <property type="protein sequence ID" value="MBB3836929.1"/>
    <property type="molecule type" value="Genomic_DNA"/>
</dbReference>
<evidence type="ECO:0000259" key="6">
    <source>
        <dbReference type="Pfam" id="PF00710"/>
    </source>
</evidence>
<keyword evidence="9" id="KW-1185">Reference proteome</keyword>
<dbReference type="CDD" id="cd08963">
    <property type="entry name" value="L-asparaginase_I"/>
    <property type="match status" value="1"/>
</dbReference>
<dbReference type="FunFam" id="3.40.50.1170:FF:000001">
    <property type="entry name" value="L-asparaginase 2"/>
    <property type="match status" value="1"/>
</dbReference>
<keyword evidence="3 8" id="KW-0378">Hydrolase</keyword>
<dbReference type="PANTHER" id="PTHR11707">
    <property type="entry name" value="L-ASPARAGINASE"/>
    <property type="match status" value="1"/>
</dbReference>